<feature type="domain" description="SusD-like N-terminal" evidence="7">
    <location>
        <begin position="90"/>
        <end position="223"/>
    </location>
</feature>
<evidence type="ECO:0000259" key="7">
    <source>
        <dbReference type="Pfam" id="PF14322"/>
    </source>
</evidence>
<sequence length="514" mass="58324">MKSLIKRSLVVLGCATMGVFSSCTDLDEEVYSDYTDKNFPTTPEQYAALTGPVYVAAQKFFDNNFYDLQETSTDEVVVPTRGGDWFDGGKWRAMHFHTWTPSHELMRNSWDWGFNAIGTANRVLKQLETAPESDNKRQTIAEVKTMRAWYYFNMMDAFGNIPVVTTFDDNAAAPKQMPRAEVFAFITSELEENLENLTEEVSPTTYGRPTKWMAHTLLAKLYLNAEVYAGQPQWDKVVEHTDAVINSGKYALESNYFDMFKANNGPQNREPIFSIPFDAVKAKGNLLYNKVLHYAHRNTYGLTTNPWNGWTTTPNFFNLFADEDIRKQQWLFGQQYNASGDPLIYNGVNVVLDPYFFPAFDVGGEDDLGRLAGARNVKYQPDENAVNYNANNDVVIFRYADVLLMKAEAILRGSSLGSAGEALSLVNQIRDRASNSNPDFRYTAANLTLQSIYNERGREFALEMTRRTDMIRFGRFEDEILFKPANPGETYKRIFPIPATALASNPNLVQNPGY</sequence>
<evidence type="ECO:0000256" key="2">
    <source>
        <dbReference type="ARBA" id="ARBA00006275"/>
    </source>
</evidence>
<dbReference type="STRING" id="400092.PKOR_21370"/>
<evidence type="ECO:0000259" key="6">
    <source>
        <dbReference type="Pfam" id="PF07980"/>
    </source>
</evidence>
<dbReference type="PATRIC" id="fig|400092.3.peg.4698"/>
<keyword evidence="5" id="KW-0998">Cell outer membrane</keyword>
<comment type="similarity">
    <text evidence="2">Belongs to the SusD family.</text>
</comment>
<evidence type="ECO:0000256" key="1">
    <source>
        <dbReference type="ARBA" id="ARBA00004442"/>
    </source>
</evidence>
<gene>
    <name evidence="8" type="ORF">PKOR_21370</name>
</gene>
<organism evidence="8 9">
    <name type="scientific">Pontibacter korlensis</name>
    <dbReference type="NCBI Taxonomy" id="400092"/>
    <lineage>
        <taxon>Bacteria</taxon>
        <taxon>Pseudomonadati</taxon>
        <taxon>Bacteroidota</taxon>
        <taxon>Cytophagia</taxon>
        <taxon>Cytophagales</taxon>
        <taxon>Hymenobacteraceae</taxon>
        <taxon>Pontibacter</taxon>
    </lineage>
</organism>
<dbReference type="SUPFAM" id="SSF48452">
    <property type="entry name" value="TPR-like"/>
    <property type="match status" value="1"/>
</dbReference>
<dbReference type="Gene3D" id="1.25.40.10">
    <property type="entry name" value="Tetratricopeptide repeat domain"/>
    <property type="match status" value="1"/>
</dbReference>
<evidence type="ECO:0000313" key="9">
    <source>
        <dbReference type="Proteomes" id="UP000033109"/>
    </source>
</evidence>
<dbReference type="OrthoDB" id="9792139at2"/>
<dbReference type="HOGENOM" id="CLU_015553_1_2_10"/>
<dbReference type="RefSeq" id="WP_046313399.1">
    <property type="nucleotide sequence ID" value="NZ_CBCSCY010000021.1"/>
</dbReference>
<accession>A0A0E3UZA9</accession>
<dbReference type="Gene3D" id="1.25.40.390">
    <property type="match status" value="1"/>
</dbReference>
<dbReference type="EMBL" id="CP009621">
    <property type="protein sequence ID" value="AKD05156.1"/>
    <property type="molecule type" value="Genomic_DNA"/>
</dbReference>
<dbReference type="InterPro" id="IPR012944">
    <property type="entry name" value="SusD_RagB_dom"/>
</dbReference>
<dbReference type="PROSITE" id="PS51257">
    <property type="entry name" value="PROKAR_LIPOPROTEIN"/>
    <property type="match status" value="1"/>
</dbReference>
<name>A0A0E3UZA9_9BACT</name>
<keyword evidence="4" id="KW-0472">Membrane</keyword>
<evidence type="ECO:0000256" key="5">
    <source>
        <dbReference type="ARBA" id="ARBA00023237"/>
    </source>
</evidence>
<evidence type="ECO:0000313" key="8">
    <source>
        <dbReference type="EMBL" id="AKD05156.1"/>
    </source>
</evidence>
<evidence type="ECO:0000256" key="4">
    <source>
        <dbReference type="ARBA" id="ARBA00023136"/>
    </source>
</evidence>
<proteinExistence type="inferred from homology"/>
<dbReference type="GO" id="GO:0009279">
    <property type="term" value="C:cell outer membrane"/>
    <property type="evidence" value="ECO:0007669"/>
    <property type="project" value="UniProtKB-SubCell"/>
</dbReference>
<dbReference type="AlphaFoldDB" id="A0A0E3UZA9"/>
<feature type="domain" description="RagB/SusD" evidence="6">
    <location>
        <begin position="273"/>
        <end position="514"/>
    </location>
</feature>
<evidence type="ECO:0008006" key="10">
    <source>
        <dbReference type="Google" id="ProtNLM"/>
    </source>
</evidence>
<dbReference type="Proteomes" id="UP000033109">
    <property type="component" value="Chromosome"/>
</dbReference>
<dbReference type="InterPro" id="IPR033985">
    <property type="entry name" value="SusD-like_N"/>
</dbReference>
<keyword evidence="3" id="KW-0732">Signal</keyword>
<dbReference type="KEGG" id="pko:PKOR_21370"/>
<dbReference type="Pfam" id="PF14322">
    <property type="entry name" value="SusD-like_3"/>
    <property type="match status" value="1"/>
</dbReference>
<dbReference type="InterPro" id="IPR011990">
    <property type="entry name" value="TPR-like_helical_dom_sf"/>
</dbReference>
<comment type="subcellular location">
    <subcellularLocation>
        <location evidence="1">Cell outer membrane</location>
    </subcellularLocation>
</comment>
<dbReference type="Gene3D" id="1.10.3780.10">
    <property type="entry name" value="SusD-like"/>
    <property type="match status" value="1"/>
</dbReference>
<keyword evidence="9" id="KW-1185">Reference proteome</keyword>
<dbReference type="Pfam" id="PF07980">
    <property type="entry name" value="SusD_RagB"/>
    <property type="match status" value="1"/>
</dbReference>
<reference evidence="8 9" key="1">
    <citation type="journal article" date="2015" name="Sci. Rep.">
        <title>Unraveling adaptation of Pontibacter korlensis to radiation and infertility in desert through complete genome and comparative transcriptomic analysis.</title>
        <authorList>
            <person name="Dai J."/>
            <person name="Dai W."/>
            <person name="Qiu C."/>
            <person name="Yang Z."/>
            <person name="Zhang Y."/>
            <person name="Zhou M."/>
            <person name="Zhang L."/>
            <person name="Fang C."/>
            <person name="Gao Q."/>
            <person name="Yang Q."/>
            <person name="Li X."/>
            <person name="Wang Z."/>
            <person name="Wang Z."/>
            <person name="Jia Z."/>
            <person name="Chen X."/>
        </authorList>
    </citation>
    <scope>NUCLEOTIDE SEQUENCE [LARGE SCALE GENOMIC DNA]</scope>
    <source>
        <strain evidence="8 9">X14-1T</strain>
    </source>
</reference>
<protein>
    <recommendedName>
        <fullName evidence="10">RagB/SusD family nutrient uptake outer membrane protein</fullName>
    </recommendedName>
</protein>
<evidence type="ECO:0000256" key="3">
    <source>
        <dbReference type="ARBA" id="ARBA00022729"/>
    </source>
</evidence>